<dbReference type="Proteomes" id="UP000708576">
    <property type="component" value="Unassembled WGS sequence"/>
</dbReference>
<dbReference type="RefSeq" id="WP_212217334.1">
    <property type="nucleotide sequence ID" value="NZ_JAGUCO010000018.1"/>
</dbReference>
<keyword evidence="1" id="KW-0732">Signal</keyword>
<gene>
    <name evidence="2" type="ORF">KEM10_17495</name>
</gene>
<evidence type="ECO:0000313" key="2">
    <source>
        <dbReference type="EMBL" id="MBS2100086.1"/>
    </source>
</evidence>
<dbReference type="EMBL" id="JAGUCO010000018">
    <property type="protein sequence ID" value="MBS2100086.1"/>
    <property type="molecule type" value="Genomic_DNA"/>
</dbReference>
<protein>
    <submittedName>
        <fullName evidence="2">Uncharacterized protein</fullName>
    </submittedName>
</protein>
<keyword evidence="3" id="KW-1185">Reference proteome</keyword>
<feature type="signal peptide" evidence="1">
    <location>
        <begin position="1"/>
        <end position="22"/>
    </location>
</feature>
<feature type="chain" id="PRO_5047172856" evidence="1">
    <location>
        <begin position="23"/>
        <end position="148"/>
    </location>
</feature>
<proteinExistence type="predicted"/>
<sequence length="148" mass="16807">MLALKRVILFLSIAFFASTVSAQCFSFAKNIGKSKLGDFVHDGNYNATILSEGEKAELFKTFFEGQKYRISISKIEQLPPIHFKLVNNDGVVLFDNKDHDYSLSWDFEVKSTQMLIVEMEVLERQTEDIISGCVAVLFGVEVEKDKKK</sequence>
<comment type="caution">
    <text evidence="2">The sequence shown here is derived from an EMBL/GenBank/DDBJ whole genome shotgun (WGS) entry which is preliminary data.</text>
</comment>
<reference evidence="2 3" key="1">
    <citation type="journal article" date="2015" name="Int. J. Syst. Evol. Microbiol.">
        <title>Carboxylicivirga linearis sp. nov., isolated from a sea cucumber culture pond.</title>
        <authorList>
            <person name="Wang F.Q."/>
            <person name="Zhou Y.X."/>
            <person name="Lin X.Z."/>
            <person name="Chen G.J."/>
            <person name="Du Z.J."/>
        </authorList>
    </citation>
    <scope>NUCLEOTIDE SEQUENCE [LARGE SCALE GENOMIC DNA]</scope>
    <source>
        <strain evidence="2 3">FB218</strain>
    </source>
</reference>
<name>A0ABS5JYZ7_9BACT</name>
<evidence type="ECO:0000313" key="3">
    <source>
        <dbReference type="Proteomes" id="UP000708576"/>
    </source>
</evidence>
<organism evidence="2 3">
    <name type="scientific">Carboxylicivirga linearis</name>
    <dbReference type="NCBI Taxonomy" id="1628157"/>
    <lineage>
        <taxon>Bacteria</taxon>
        <taxon>Pseudomonadati</taxon>
        <taxon>Bacteroidota</taxon>
        <taxon>Bacteroidia</taxon>
        <taxon>Marinilabiliales</taxon>
        <taxon>Marinilabiliaceae</taxon>
        <taxon>Carboxylicivirga</taxon>
    </lineage>
</organism>
<evidence type="ECO:0000256" key="1">
    <source>
        <dbReference type="SAM" id="SignalP"/>
    </source>
</evidence>
<accession>A0ABS5JYZ7</accession>